<dbReference type="PROSITE" id="PS00624">
    <property type="entry name" value="GMC_OXRED_2"/>
    <property type="match status" value="1"/>
</dbReference>
<dbReference type="Gene3D" id="3.30.560.10">
    <property type="entry name" value="Glucose Oxidase, domain 3"/>
    <property type="match status" value="1"/>
</dbReference>
<dbReference type="GO" id="GO:0016614">
    <property type="term" value="F:oxidoreductase activity, acting on CH-OH group of donors"/>
    <property type="evidence" value="ECO:0007669"/>
    <property type="project" value="InterPro"/>
</dbReference>
<evidence type="ECO:0000256" key="6">
    <source>
        <dbReference type="RuleBase" id="RU003968"/>
    </source>
</evidence>
<feature type="domain" description="Glucose-methanol-choline oxidoreductase N-terminal" evidence="7">
    <location>
        <begin position="84"/>
        <end position="107"/>
    </location>
</feature>
<dbReference type="InterPro" id="IPR036188">
    <property type="entry name" value="FAD/NAD-bd_sf"/>
</dbReference>
<dbReference type="PANTHER" id="PTHR11552:SF147">
    <property type="entry name" value="CHOLINE DEHYDROGENASE, MITOCHONDRIAL"/>
    <property type="match status" value="1"/>
</dbReference>
<dbReference type="AlphaFoldDB" id="A0AA46WXS8"/>
<feature type="domain" description="Glucose-methanol-choline oxidoreductase N-terminal" evidence="8">
    <location>
        <begin position="256"/>
        <end position="270"/>
    </location>
</feature>
<dbReference type="RefSeq" id="WP_229582426.1">
    <property type="nucleotide sequence ID" value="NZ_CP083974.1"/>
</dbReference>
<evidence type="ECO:0000259" key="8">
    <source>
        <dbReference type="PROSITE" id="PS00624"/>
    </source>
</evidence>
<dbReference type="GO" id="GO:0050660">
    <property type="term" value="F:flavin adenine dinucleotide binding"/>
    <property type="evidence" value="ECO:0007669"/>
    <property type="project" value="InterPro"/>
</dbReference>
<dbReference type="Pfam" id="PF05199">
    <property type="entry name" value="GMC_oxred_C"/>
    <property type="match status" value="1"/>
</dbReference>
<evidence type="ECO:0000256" key="3">
    <source>
        <dbReference type="ARBA" id="ARBA00022630"/>
    </source>
</evidence>
<dbReference type="SUPFAM" id="SSF51905">
    <property type="entry name" value="FAD/NAD(P)-binding domain"/>
    <property type="match status" value="1"/>
</dbReference>
<feature type="binding site" evidence="5">
    <location>
        <position position="86"/>
    </location>
    <ligand>
        <name>FAD</name>
        <dbReference type="ChEBI" id="CHEBI:57692"/>
    </ligand>
</feature>
<accession>A0AA46WXS8</accession>
<dbReference type="PIRSF" id="PIRSF000137">
    <property type="entry name" value="Alcohol_oxidase"/>
    <property type="match status" value="1"/>
</dbReference>
<evidence type="ECO:0000313" key="10">
    <source>
        <dbReference type="Proteomes" id="UP001162740"/>
    </source>
</evidence>
<dbReference type="SUPFAM" id="SSF54373">
    <property type="entry name" value="FAD-linked reductases, C-terminal domain"/>
    <property type="match status" value="1"/>
</dbReference>
<evidence type="ECO:0000256" key="2">
    <source>
        <dbReference type="ARBA" id="ARBA00010790"/>
    </source>
</evidence>
<sequence length="516" mass="54027">MNTTDGFDYVVVGGGSAGCVLAARLTEDPDTTVLLLEAGPDHAGLPSIDAPATWAGLLGGDYDWGHSYAPNPLLDGRAVPIPRGRVLGGSSSLNAMLWYRGHPSDYDAWETAGAKGWNFASLLSWFRRAEDWEGGATAFRGAGGPVRITRPTDPHPIAAGLLDAAAELGMAVLDDCNGPDIEGACLANLTIDDGHRVSTARAYLDPARTRPNLTVRTDVTVSGLVFDGDRCVGVRYGSEGTDTVVRADTEVLLCAGAISSPHLLLLSGIGDPAHLQEHGIPVHTALPGVGRNLQDHPLLMGVNFRARNPLGPARDNGGGAILNWRSDPSLDLPDLHAFVVQGAHATPEVAARYDVTGDVFAISPGLMRSYSVGQLTLRSADPGTAPIIDPRYLSDPRDLDALVAGLDRIFDLAETSALQDLVEAPVAPDRRPGRADAEAFVRASCATFFHTGGTCAMGVGPDAVVDPDLRVHGVDGLRVVDASVIPVLPSCNTNAPVIALAERAAALITGTERRLS</sequence>
<comment type="cofactor">
    <cofactor evidence="1 5">
        <name>FAD</name>
        <dbReference type="ChEBI" id="CHEBI:57692"/>
    </cofactor>
</comment>
<comment type="similarity">
    <text evidence="2 6">Belongs to the GMC oxidoreductase family.</text>
</comment>
<evidence type="ECO:0000256" key="4">
    <source>
        <dbReference type="ARBA" id="ARBA00022827"/>
    </source>
</evidence>
<keyword evidence="4 5" id="KW-0274">FAD</keyword>
<dbReference type="PROSITE" id="PS00623">
    <property type="entry name" value="GMC_OXRED_1"/>
    <property type="match status" value="1"/>
</dbReference>
<dbReference type="Proteomes" id="UP001162740">
    <property type="component" value="Chromosome"/>
</dbReference>
<feature type="binding site" evidence="5">
    <location>
        <position position="221"/>
    </location>
    <ligand>
        <name>FAD</name>
        <dbReference type="ChEBI" id="CHEBI:57692"/>
    </ligand>
</feature>
<organism evidence="9 10">
    <name type="scientific">Rhodococcus rhodochrous</name>
    <dbReference type="NCBI Taxonomy" id="1829"/>
    <lineage>
        <taxon>Bacteria</taxon>
        <taxon>Bacillati</taxon>
        <taxon>Actinomycetota</taxon>
        <taxon>Actinomycetes</taxon>
        <taxon>Mycobacteriales</taxon>
        <taxon>Nocardiaceae</taxon>
        <taxon>Rhodococcus</taxon>
    </lineage>
</organism>
<evidence type="ECO:0000256" key="5">
    <source>
        <dbReference type="PIRSR" id="PIRSR000137-2"/>
    </source>
</evidence>
<dbReference type="EMBL" id="CP083974">
    <property type="protein sequence ID" value="UZF46398.1"/>
    <property type="molecule type" value="Genomic_DNA"/>
</dbReference>
<protein>
    <submittedName>
        <fullName evidence="9">FAD-dependent oxidoreductase</fullName>
    </submittedName>
</protein>
<dbReference type="InterPro" id="IPR007867">
    <property type="entry name" value="GMC_OxRtase_C"/>
</dbReference>
<dbReference type="InterPro" id="IPR012132">
    <property type="entry name" value="GMC_OxRdtase"/>
</dbReference>
<dbReference type="Pfam" id="PF00732">
    <property type="entry name" value="GMC_oxred_N"/>
    <property type="match status" value="1"/>
</dbReference>
<evidence type="ECO:0000256" key="1">
    <source>
        <dbReference type="ARBA" id="ARBA00001974"/>
    </source>
</evidence>
<dbReference type="Gene3D" id="3.50.50.60">
    <property type="entry name" value="FAD/NAD(P)-binding domain"/>
    <property type="match status" value="1"/>
</dbReference>
<proteinExistence type="inferred from homology"/>
<dbReference type="PANTHER" id="PTHR11552">
    <property type="entry name" value="GLUCOSE-METHANOL-CHOLINE GMC OXIDOREDUCTASE"/>
    <property type="match status" value="1"/>
</dbReference>
<evidence type="ECO:0000259" key="7">
    <source>
        <dbReference type="PROSITE" id="PS00623"/>
    </source>
</evidence>
<keyword evidence="3 6" id="KW-0285">Flavoprotein</keyword>
<gene>
    <name evidence="9" type="ORF">KUM34_006905</name>
</gene>
<reference evidence="9 10" key="1">
    <citation type="journal article" date="2021" name="Front. Microbiol.">
        <title>Bacterial Transformation of Aromatic Monomers in Softwood Black Liquor.</title>
        <authorList>
            <person name="Navas L.E."/>
            <person name="Dexter G."/>
            <person name="Liu J."/>
            <person name="Levy-Booth D."/>
            <person name="Cho M."/>
            <person name="Jang S.K."/>
            <person name="Mansfield S.D."/>
            <person name="Renneckar S."/>
            <person name="Mohn W.W."/>
            <person name="Eltis L.D."/>
        </authorList>
    </citation>
    <scope>NUCLEOTIDE SEQUENCE [LARGE SCALE GENOMIC DNA]</scope>
    <source>
        <strain evidence="9 10">GD02</strain>
    </source>
</reference>
<evidence type="ECO:0000313" key="9">
    <source>
        <dbReference type="EMBL" id="UZF46398.1"/>
    </source>
</evidence>
<dbReference type="InterPro" id="IPR000172">
    <property type="entry name" value="GMC_OxRdtase_N"/>
</dbReference>
<name>A0AA46WXS8_RHORH</name>